<organism evidence="4 5">
    <name type="scientific">Flemingia macrophylla</name>
    <dbReference type="NCBI Taxonomy" id="520843"/>
    <lineage>
        <taxon>Eukaryota</taxon>
        <taxon>Viridiplantae</taxon>
        <taxon>Streptophyta</taxon>
        <taxon>Embryophyta</taxon>
        <taxon>Tracheophyta</taxon>
        <taxon>Spermatophyta</taxon>
        <taxon>Magnoliopsida</taxon>
        <taxon>eudicotyledons</taxon>
        <taxon>Gunneridae</taxon>
        <taxon>Pentapetalae</taxon>
        <taxon>rosids</taxon>
        <taxon>fabids</taxon>
        <taxon>Fabales</taxon>
        <taxon>Fabaceae</taxon>
        <taxon>Papilionoideae</taxon>
        <taxon>50 kb inversion clade</taxon>
        <taxon>NPAAA clade</taxon>
        <taxon>indigoferoid/millettioid clade</taxon>
        <taxon>Phaseoleae</taxon>
        <taxon>Flemingia</taxon>
    </lineage>
</organism>
<evidence type="ECO:0000313" key="5">
    <source>
        <dbReference type="Proteomes" id="UP001603857"/>
    </source>
</evidence>
<feature type="domain" description="UBC core" evidence="3">
    <location>
        <begin position="58"/>
        <end position="149"/>
    </location>
</feature>
<dbReference type="PANTHER" id="PTHR46116">
    <property type="entry name" value="(E3-INDEPENDENT) E2 UBIQUITIN-CONJUGATING ENZYME"/>
    <property type="match status" value="1"/>
</dbReference>
<evidence type="ECO:0000259" key="3">
    <source>
        <dbReference type="PROSITE" id="PS50127"/>
    </source>
</evidence>
<reference evidence="4 5" key="1">
    <citation type="submission" date="2024-08" db="EMBL/GenBank/DDBJ databases">
        <title>Insights into the chromosomal genome structure of Flemingia macrophylla.</title>
        <authorList>
            <person name="Ding Y."/>
            <person name="Zhao Y."/>
            <person name="Bi W."/>
            <person name="Wu M."/>
            <person name="Zhao G."/>
            <person name="Gong Y."/>
            <person name="Li W."/>
            <person name="Zhang P."/>
        </authorList>
    </citation>
    <scope>NUCLEOTIDE SEQUENCE [LARGE SCALE GENOMIC DNA]</scope>
    <source>
        <strain evidence="4">DYQJB</strain>
        <tissue evidence="4">Leaf</tissue>
    </source>
</reference>
<evidence type="ECO:0000313" key="4">
    <source>
        <dbReference type="EMBL" id="KAL2344704.1"/>
    </source>
</evidence>
<gene>
    <name evidence="4" type="ORF">Fmac_005989</name>
</gene>
<dbReference type="SUPFAM" id="SSF54495">
    <property type="entry name" value="UBC-like"/>
    <property type="match status" value="1"/>
</dbReference>
<evidence type="ECO:0000256" key="2">
    <source>
        <dbReference type="ARBA" id="ARBA00022786"/>
    </source>
</evidence>
<accession>A0ABD1N9D6</accession>
<dbReference type="InterPro" id="IPR000608">
    <property type="entry name" value="UBC"/>
</dbReference>
<protein>
    <recommendedName>
        <fullName evidence="3">UBC core domain-containing protein</fullName>
    </recommendedName>
</protein>
<dbReference type="AlphaFoldDB" id="A0ABD1N9D6"/>
<dbReference type="EMBL" id="JBGMDY010000002">
    <property type="protein sequence ID" value="KAL2344704.1"/>
    <property type="molecule type" value="Genomic_DNA"/>
</dbReference>
<name>A0ABD1N9D6_9FABA</name>
<dbReference type="Gene3D" id="3.10.110.10">
    <property type="entry name" value="Ubiquitin Conjugating Enzyme"/>
    <property type="match status" value="1"/>
</dbReference>
<keyword evidence="5" id="KW-1185">Reference proteome</keyword>
<dbReference type="InterPro" id="IPR016135">
    <property type="entry name" value="UBQ-conjugating_enzyme/RWD"/>
</dbReference>
<dbReference type="Proteomes" id="UP001603857">
    <property type="component" value="Unassembled WGS sequence"/>
</dbReference>
<keyword evidence="2" id="KW-0833">Ubl conjugation pathway</keyword>
<proteinExistence type="predicted"/>
<keyword evidence="1" id="KW-0808">Transferase</keyword>
<dbReference type="PANTHER" id="PTHR46116:SF19">
    <property type="entry name" value="UBIQUITIN-CONJUGATING ENZYME FAMILY PROTEIN"/>
    <property type="match status" value="1"/>
</dbReference>
<dbReference type="GO" id="GO:0016740">
    <property type="term" value="F:transferase activity"/>
    <property type="evidence" value="ECO:0007669"/>
    <property type="project" value="UniProtKB-KW"/>
</dbReference>
<evidence type="ECO:0000256" key="1">
    <source>
        <dbReference type="ARBA" id="ARBA00022679"/>
    </source>
</evidence>
<comment type="caution">
    <text evidence="4">The sequence shown here is derived from an EMBL/GenBank/DDBJ whole genome shotgun (WGS) entry which is preliminary data.</text>
</comment>
<dbReference type="PROSITE" id="PS50127">
    <property type="entry name" value="UBC_2"/>
    <property type="match status" value="1"/>
</dbReference>
<sequence length="149" mass="17174">MWMDFIRFFNLDELCSIPLLSRLASASFYALPPILENHLKRRLSNTTKQKCLRNVGSDIYKKKMKEWKILPHNRIDSIYVRIYEHCIDLLRAVIIGAIGRPYHKTLFVFNITFSPHYLAMSLLVHSAPTTSGLTTTFTTLVASAEKKTV</sequence>